<dbReference type="AlphaFoldDB" id="A0A4C1UZM8"/>
<comment type="caution">
    <text evidence="1">The sequence shown here is derived from an EMBL/GenBank/DDBJ whole genome shotgun (WGS) entry which is preliminary data.</text>
</comment>
<name>A0A4C1UZM8_EUMVA</name>
<organism evidence="1 2">
    <name type="scientific">Eumeta variegata</name>
    <name type="common">Bagworm moth</name>
    <name type="synonym">Eumeta japonica</name>
    <dbReference type="NCBI Taxonomy" id="151549"/>
    <lineage>
        <taxon>Eukaryota</taxon>
        <taxon>Metazoa</taxon>
        <taxon>Ecdysozoa</taxon>
        <taxon>Arthropoda</taxon>
        <taxon>Hexapoda</taxon>
        <taxon>Insecta</taxon>
        <taxon>Pterygota</taxon>
        <taxon>Neoptera</taxon>
        <taxon>Endopterygota</taxon>
        <taxon>Lepidoptera</taxon>
        <taxon>Glossata</taxon>
        <taxon>Ditrysia</taxon>
        <taxon>Tineoidea</taxon>
        <taxon>Psychidae</taxon>
        <taxon>Oiketicinae</taxon>
        <taxon>Eumeta</taxon>
    </lineage>
</organism>
<accession>A0A4C1UZM8</accession>
<dbReference type="EMBL" id="BGZK01000246">
    <property type="protein sequence ID" value="GBP31467.1"/>
    <property type="molecule type" value="Genomic_DNA"/>
</dbReference>
<dbReference type="Proteomes" id="UP000299102">
    <property type="component" value="Unassembled WGS sequence"/>
</dbReference>
<proteinExistence type="predicted"/>
<reference evidence="1 2" key="1">
    <citation type="journal article" date="2019" name="Commun. Biol.">
        <title>The bagworm genome reveals a unique fibroin gene that provides high tensile strength.</title>
        <authorList>
            <person name="Kono N."/>
            <person name="Nakamura H."/>
            <person name="Ohtoshi R."/>
            <person name="Tomita M."/>
            <person name="Numata K."/>
            <person name="Arakawa K."/>
        </authorList>
    </citation>
    <scope>NUCLEOTIDE SEQUENCE [LARGE SCALE GENOMIC DNA]</scope>
</reference>
<evidence type="ECO:0000313" key="1">
    <source>
        <dbReference type="EMBL" id="GBP31467.1"/>
    </source>
</evidence>
<protein>
    <submittedName>
        <fullName evidence="1">Uncharacterized protein</fullName>
    </submittedName>
</protein>
<gene>
    <name evidence="1" type="ORF">EVAR_17957_1</name>
</gene>
<keyword evidence="2" id="KW-1185">Reference proteome</keyword>
<sequence>MLLVGLLLPRSFYGHRVRPSRVSYSYVTTLSRVRSTVAVQSESPIEIQKLGYEYNFGGPLTCALRPGEEVGHTRHVRAADS</sequence>
<evidence type="ECO:0000313" key="2">
    <source>
        <dbReference type="Proteomes" id="UP000299102"/>
    </source>
</evidence>